<comment type="function">
    <text evidence="9">Sigma factors are initiation factors that promote the attachment of RNA polymerase to specific initiation sites and are then released.</text>
</comment>
<dbReference type="Gene3D" id="1.10.10.1330">
    <property type="entry name" value="RNA polymerase sigma-54 factor, core-binding domain"/>
    <property type="match status" value="1"/>
</dbReference>
<comment type="caution">
    <text evidence="12">The sequence shown here is derived from an EMBL/GenBank/DDBJ whole genome shotgun (WGS) entry which is preliminary data.</text>
</comment>
<evidence type="ECO:0000256" key="6">
    <source>
        <dbReference type="ARBA" id="ARBA00023082"/>
    </source>
</evidence>
<dbReference type="Proteomes" id="UP001239680">
    <property type="component" value="Unassembled WGS sequence"/>
</dbReference>
<dbReference type="PROSITE" id="PS00718">
    <property type="entry name" value="SIGMA54_2"/>
    <property type="match status" value="1"/>
</dbReference>
<gene>
    <name evidence="12" type="ORF">Q9295_06280</name>
</gene>
<evidence type="ECO:0000256" key="3">
    <source>
        <dbReference type="ARBA" id="ARBA00022679"/>
    </source>
</evidence>
<keyword evidence="5 9" id="KW-0805">Transcription regulation</keyword>
<evidence type="ECO:0000256" key="4">
    <source>
        <dbReference type="ARBA" id="ARBA00022695"/>
    </source>
</evidence>
<dbReference type="PRINTS" id="PR00045">
    <property type="entry name" value="SIGMA54FCT"/>
</dbReference>
<dbReference type="PANTHER" id="PTHR32248">
    <property type="entry name" value="RNA POLYMERASE SIGMA-54 FACTOR"/>
    <property type="match status" value="1"/>
</dbReference>
<evidence type="ECO:0000256" key="7">
    <source>
        <dbReference type="ARBA" id="ARBA00023125"/>
    </source>
</evidence>
<evidence type="ECO:0000256" key="1">
    <source>
        <dbReference type="ARBA" id="ARBA00008798"/>
    </source>
</evidence>
<evidence type="ECO:0000256" key="8">
    <source>
        <dbReference type="ARBA" id="ARBA00023163"/>
    </source>
</evidence>
<comment type="similarity">
    <text evidence="1 9">Belongs to the sigma-54 factor family.</text>
</comment>
<evidence type="ECO:0000313" key="13">
    <source>
        <dbReference type="Proteomes" id="UP001239680"/>
    </source>
</evidence>
<accession>A0ABU0VW41</accession>
<dbReference type="InterPro" id="IPR000394">
    <property type="entry name" value="RNA_pol_sigma_54"/>
</dbReference>
<evidence type="ECO:0000259" key="11">
    <source>
        <dbReference type="Pfam" id="PF04963"/>
    </source>
</evidence>
<protein>
    <recommendedName>
        <fullName evidence="9">RNA polymerase sigma-54 factor</fullName>
    </recommendedName>
</protein>
<dbReference type="Pfam" id="PF04963">
    <property type="entry name" value="Sigma54_CBD"/>
    <property type="match status" value="1"/>
</dbReference>
<dbReference type="Pfam" id="PF04552">
    <property type="entry name" value="Sigma54_DBD"/>
    <property type="match status" value="1"/>
</dbReference>
<dbReference type="EMBL" id="JAVDBT010000005">
    <property type="protein sequence ID" value="MDQ2065971.1"/>
    <property type="molecule type" value="Genomic_DNA"/>
</dbReference>
<keyword evidence="4 9" id="KW-0548">Nucleotidyltransferase</keyword>
<keyword evidence="6 9" id="KW-0731">Sigma factor</keyword>
<dbReference type="PROSITE" id="PS50044">
    <property type="entry name" value="SIGMA54_3"/>
    <property type="match status" value="1"/>
</dbReference>
<keyword evidence="3 9" id="KW-0808">Transferase</keyword>
<dbReference type="InterPro" id="IPR007046">
    <property type="entry name" value="RNA_pol_sigma_54_core-bd"/>
</dbReference>
<dbReference type="InterPro" id="IPR007634">
    <property type="entry name" value="RNA_pol_sigma_54_DNA-bd"/>
</dbReference>
<dbReference type="Pfam" id="PF00309">
    <property type="entry name" value="Sigma54_AID"/>
    <property type="match status" value="1"/>
</dbReference>
<dbReference type="PIRSF" id="PIRSF000774">
    <property type="entry name" value="RpoN"/>
    <property type="match status" value="1"/>
</dbReference>
<feature type="domain" description="RNA polymerase sigma factor 54 core-binding" evidence="11">
    <location>
        <begin position="89"/>
        <end position="267"/>
    </location>
</feature>
<evidence type="ECO:0000259" key="10">
    <source>
        <dbReference type="Pfam" id="PF04552"/>
    </source>
</evidence>
<evidence type="ECO:0000256" key="9">
    <source>
        <dbReference type="PIRNR" id="PIRNR000774"/>
    </source>
</evidence>
<dbReference type="InterPro" id="IPR038709">
    <property type="entry name" value="RpoN_core-bd_sf"/>
</dbReference>
<keyword evidence="2 9" id="KW-0240">DNA-directed RNA polymerase</keyword>
<evidence type="ECO:0000256" key="2">
    <source>
        <dbReference type="ARBA" id="ARBA00022478"/>
    </source>
</evidence>
<dbReference type="PANTHER" id="PTHR32248:SF4">
    <property type="entry name" value="RNA POLYMERASE SIGMA-54 FACTOR"/>
    <property type="match status" value="1"/>
</dbReference>
<sequence>MSGRNRITIAQSQRLVLNTRLLSSIRLLGRDAAGLSRFLEEAAAENPQLLVETAPLGEWLPRWSEALRSPYSGADARGSLTMEELTQGAAPSLQAHASRLVSGLRLSGAEAAFGERLVMALDPSGWLGRSLADLAAESGLGLARAEQILAQVQAEAEPTGLFARSLSECLRLQAEEEGWLDPVVDGVLFRLRDVAGGLYNRVAVALGVDEAAILAILRRIRALDPKPGAQFGACAAPLREPDLIARRGAQGWEVELNASALPSLRLADLPSEARSEDLAQKRAEAQGLIRQVQGRNAALLRVGREMMRRQVLALEEGIGALRPMTMAEVAAATGLHQSSVSRVIAGAAIDTPLGTWWLRKLFSQSIGGRGPSAAALREALARMIADEDPAQPLSDAALSAALGGAGAPVARRTVAKYRDTLGIPPAQQRAQLRTMRDRKGRS</sequence>
<evidence type="ECO:0000313" key="12">
    <source>
        <dbReference type="EMBL" id="MDQ2065971.1"/>
    </source>
</evidence>
<dbReference type="Gene3D" id="1.10.10.60">
    <property type="entry name" value="Homeodomain-like"/>
    <property type="match status" value="1"/>
</dbReference>
<feature type="domain" description="RNA polymerase sigma factor 54 DNA-binding" evidence="10">
    <location>
        <begin position="278"/>
        <end position="429"/>
    </location>
</feature>
<keyword evidence="13" id="KW-1185">Reference proteome</keyword>
<keyword evidence="7 9" id="KW-0238">DNA-binding</keyword>
<reference evidence="12 13" key="1">
    <citation type="submission" date="2023-08" db="EMBL/GenBank/DDBJ databases">
        <title>Characterization of two Paracoccaceae strains isolated from Phycosphere and proposal of Xinfangfangia lacusdiani sp. nov.</title>
        <authorList>
            <person name="Deng Y."/>
            <person name="Zhang Y.Q."/>
        </authorList>
    </citation>
    <scope>NUCLEOTIDE SEQUENCE [LARGE SCALE GENOMIC DNA]</scope>
    <source>
        <strain evidence="12 13">CPCC 101601</strain>
    </source>
</reference>
<proteinExistence type="inferred from homology"/>
<dbReference type="RefSeq" id="WP_306679667.1">
    <property type="nucleotide sequence ID" value="NZ_JAVDBT010000005.1"/>
</dbReference>
<evidence type="ECO:0000256" key="5">
    <source>
        <dbReference type="ARBA" id="ARBA00023015"/>
    </source>
</evidence>
<name>A0ABU0VW41_9RHOB</name>
<organism evidence="12 13">
    <name type="scientific">Pseudogemmobacter lacusdianii</name>
    <dbReference type="NCBI Taxonomy" id="3069608"/>
    <lineage>
        <taxon>Bacteria</taxon>
        <taxon>Pseudomonadati</taxon>
        <taxon>Pseudomonadota</taxon>
        <taxon>Alphaproteobacteria</taxon>
        <taxon>Rhodobacterales</taxon>
        <taxon>Paracoccaceae</taxon>
        <taxon>Pseudogemmobacter</taxon>
    </lineage>
</organism>
<keyword evidence="8 9" id="KW-0804">Transcription</keyword>